<keyword evidence="3" id="KW-1185">Reference proteome</keyword>
<dbReference type="SUPFAM" id="SSF69279">
    <property type="entry name" value="Phage tail proteins"/>
    <property type="match status" value="1"/>
</dbReference>
<comment type="caution">
    <text evidence="2">The sequence shown here is derived from an EMBL/GenBank/DDBJ whole genome shotgun (WGS) entry which is preliminary data.</text>
</comment>
<dbReference type="Gene3D" id="3.30.1920.10">
    <property type="entry name" value="Baseplate protein-like domains - 2 layer sandwich fold"/>
    <property type="match status" value="1"/>
</dbReference>
<dbReference type="InterPro" id="IPR023399">
    <property type="entry name" value="Baseplate-like_2-layer_sand"/>
</dbReference>
<reference evidence="2" key="1">
    <citation type="submission" date="2020-08" db="EMBL/GenBank/DDBJ databases">
        <title>Genome public.</title>
        <authorList>
            <person name="Liu C."/>
            <person name="Sun Q."/>
        </authorList>
    </citation>
    <scope>NUCLEOTIDE SEQUENCE</scope>
    <source>
        <strain evidence="2">NSJ-51</strain>
    </source>
</reference>
<dbReference type="Gene3D" id="3.55.50.10">
    <property type="entry name" value="Baseplate protein-like domains"/>
    <property type="match status" value="1"/>
</dbReference>
<organism evidence="2 3">
    <name type="scientific">Lawsonibacter hominis</name>
    <dbReference type="NCBI Taxonomy" id="2763053"/>
    <lineage>
        <taxon>Bacteria</taxon>
        <taxon>Bacillati</taxon>
        <taxon>Bacillota</taxon>
        <taxon>Clostridia</taxon>
        <taxon>Eubacteriales</taxon>
        <taxon>Oscillospiraceae</taxon>
        <taxon>Lawsonibacter</taxon>
    </lineage>
</organism>
<evidence type="ECO:0000259" key="1">
    <source>
        <dbReference type="Pfam" id="PF24032"/>
    </source>
</evidence>
<gene>
    <name evidence="2" type="ORF">H8S57_09415</name>
</gene>
<dbReference type="Proteomes" id="UP000661435">
    <property type="component" value="Unassembled WGS sequence"/>
</dbReference>
<dbReference type="Gene3D" id="2.30.300.10">
    <property type="entry name" value="Baseplate protein-like domain - beta roll fold"/>
    <property type="match status" value="1"/>
</dbReference>
<name>A0A8J6MA46_9FIRM</name>
<dbReference type="AlphaFoldDB" id="A0A8J6MA46"/>
<dbReference type="InterPro" id="IPR056937">
    <property type="entry name" value="YqbQ/XkdQ"/>
</dbReference>
<accession>A0A8J6MA46</accession>
<evidence type="ECO:0000313" key="2">
    <source>
        <dbReference type="EMBL" id="MBC5733940.1"/>
    </source>
</evidence>
<dbReference type="EMBL" id="JACOPP010000011">
    <property type="protein sequence ID" value="MBC5733940.1"/>
    <property type="molecule type" value="Genomic_DNA"/>
</dbReference>
<protein>
    <recommendedName>
        <fullName evidence="1">YqbQ/XkdQ domain-containing protein</fullName>
    </recommendedName>
</protein>
<sequence length="310" mass="33528">MQSCTWAGNGKQVGRTLDVSLTASPVDKRLPVIPCSLGDGAQLFRNGELLFDGFVFSRDKDTGGGGIGLGCFDRGIYLKRNEAAYLFTNQTPESITRRVCGDFGISVGALASTGVPVSRNFPGVSLYKIIQTGYTLAAEQTGGRYQIRFRGAALEVVEKKQGERTLVLRPGSNLISASVSESVENMVNQVAIYDKNGARVSEQKDGEAVGLYGLMQAYLQQAEGQDTAKQARRLLEDGAVSQTVTVSCLGNPALIAGECVVVREPYTGVYGLFWIDADTHTWKNGLYQCKLTLNFRNLMDEQEAGKLLDA</sequence>
<dbReference type="Pfam" id="PF24032">
    <property type="entry name" value="YQBQ"/>
    <property type="match status" value="1"/>
</dbReference>
<feature type="domain" description="YqbQ/XkdQ" evidence="1">
    <location>
        <begin position="5"/>
        <end position="293"/>
    </location>
</feature>
<evidence type="ECO:0000313" key="3">
    <source>
        <dbReference type="Proteomes" id="UP000661435"/>
    </source>
</evidence>
<proteinExistence type="predicted"/>